<dbReference type="Proteomes" id="UP000284706">
    <property type="component" value="Unassembled WGS sequence"/>
</dbReference>
<dbReference type="InParanoid" id="A0A409VRD8"/>
<dbReference type="CDD" id="cd00167">
    <property type="entry name" value="SANT"/>
    <property type="match status" value="1"/>
</dbReference>
<dbReference type="PANTHER" id="PTHR22705:SF0">
    <property type="entry name" value="ZZ-TYPE ZINC FINGER-CONTAINING PROTEIN 3"/>
    <property type="match status" value="1"/>
</dbReference>
<reference evidence="4 5" key="1">
    <citation type="journal article" date="2018" name="Evol. Lett.">
        <title>Horizontal gene cluster transfer increased hallucinogenic mushroom diversity.</title>
        <authorList>
            <person name="Reynolds H.T."/>
            <person name="Vijayakumar V."/>
            <person name="Gluck-Thaler E."/>
            <person name="Korotkin H.B."/>
            <person name="Matheny P.B."/>
            <person name="Slot J.C."/>
        </authorList>
    </citation>
    <scope>NUCLEOTIDE SEQUENCE [LARGE SCALE GENOMIC DNA]</scope>
    <source>
        <strain evidence="4 5">SRW20</strain>
    </source>
</reference>
<dbReference type="OrthoDB" id="424753at2759"/>
<accession>A0A409VRD8</accession>
<feature type="compositionally biased region" description="Acidic residues" evidence="1">
    <location>
        <begin position="324"/>
        <end position="336"/>
    </location>
</feature>
<dbReference type="InterPro" id="IPR001005">
    <property type="entry name" value="SANT/Myb"/>
</dbReference>
<dbReference type="STRING" id="231916.A0A409VRD8"/>
<feature type="domain" description="HTH myb-type" evidence="3">
    <location>
        <begin position="358"/>
        <end position="417"/>
    </location>
</feature>
<evidence type="ECO:0000259" key="2">
    <source>
        <dbReference type="PROSITE" id="PS50090"/>
    </source>
</evidence>
<feature type="compositionally biased region" description="Polar residues" evidence="1">
    <location>
        <begin position="275"/>
        <end position="286"/>
    </location>
</feature>
<organism evidence="4 5">
    <name type="scientific">Gymnopilus dilepis</name>
    <dbReference type="NCBI Taxonomy" id="231916"/>
    <lineage>
        <taxon>Eukaryota</taxon>
        <taxon>Fungi</taxon>
        <taxon>Dikarya</taxon>
        <taxon>Basidiomycota</taxon>
        <taxon>Agaricomycotina</taxon>
        <taxon>Agaricomycetes</taxon>
        <taxon>Agaricomycetidae</taxon>
        <taxon>Agaricales</taxon>
        <taxon>Agaricineae</taxon>
        <taxon>Hymenogastraceae</taxon>
        <taxon>Gymnopilus</taxon>
    </lineage>
</organism>
<protein>
    <submittedName>
        <fullName evidence="4">Uncharacterized protein</fullName>
    </submittedName>
</protein>
<dbReference type="PROSITE" id="PS51294">
    <property type="entry name" value="HTH_MYB"/>
    <property type="match status" value="1"/>
</dbReference>
<dbReference type="PANTHER" id="PTHR22705">
    <property type="entry name" value="ZINC FINGER, ZZ DOMAIN CONTAINING 3"/>
    <property type="match status" value="1"/>
</dbReference>
<feature type="region of interest" description="Disordered" evidence="1">
    <location>
        <begin position="211"/>
        <end position="364"/>
    </location>
</feature>
<evidence type="ECO:0000313" key="4">
    <source>
        <dbReference type="EMBL" id="PPQ68793.1"/>
    </source>
</evidence>
<evidence type="ECO:0000313" key="5">
    <source>
        <dbReference type="Proteomes" id="UP000284706"/>
    </source>
</evidence>
<proteinExistence type="predicted"/>
<dbReference type="InterPro" id="IPR017930">
    <property type="entry name" value="Myb_dom"/>
</dbReference>
<sequence>MDIDHRAQTLQALEAFIQTQKSILARQRADIDKLQRLKVDIVQRPTEVLKNLSNELNDNAFRISEQADCRLKLPKEIEWSAFEKADTGPLRTLAQTAKESIVSRTRPSLTQRSELSDLQRFVKQARAAIIDPILARFADMSPEPESDGDDGEPDPLELRRQLEQAKIRELKKRQIRVRGGGLSLPLSRQAGQLGVFVRQDVEEAAMDLDVSIDGDEDLDGRSGVPANAPARADDDMEVDASMPQAPVSGLDPTLPAMKKPPILASASRVRRPSKAKQNGLSHSHSISIPEEDAAFVTQPTSTPRPRTTKKVKLKLPSRKVTLRDDDEGTSSPEEGDDFRPLDSPAATNKKRTGTEKPKPETYKQAWTESEQNLLEQLLEEIPDGAKNRWQKISIAMGGRRTPRQVASRVQKYFEKLKKFGIGIGSAG</sequence>
<feature type="compositionally biased region" description="Basic residues" evidence="1">
    <location>
        <begin position="306"/>
        <end position="317"/>
    </location>
</feature>
<dbReference type="Pfam" id="PF23082">
    <property type="entry name" value="Myb_DNA-binding_2"/>
    <property type="match status" value="1"/>
</dbReference>
<evidence type="ECO:0000256" key="1">
    <source>
        <dbReference type="SAM" id="MobiDB-lite"/>
    </source>
</evidence>
<feature type="domain" description="Myb-like" evidence="2">
    <location>
        <begin position="358"/>
        <end position="413"/>
    </location>
</feature>
<dbReference type="PROSITE" id="PS50090">
    <property type="entry name" value="MYB_LIKE"/>
    <property type="match status" value="1"/>
</dbReference>
<evidence type="ECO:0000259" key="3">
    <source>
        <dbReference type="PROSITE" id="PS51294"/>
    </source>
</evidence>
<keyword evidence="5" id="KW-1185">Reference proteome</keyword>
<comment type="caution">
    <text evidence="4">The sequence shown here is derived from an EMBL/GenBank/DDBJ whole genome shotgun (WGS) entry which is preliminary data.</text>
</comment>
<name>A0A409VRD8_9AGAR</name>
<dbReference type="Gene3D" id="1.10.10.60">
    <property type="entry name" value="Homeodomain-like"/>
    <property type="match status" value="1"/>
</dbReference>
<dbReference type="AlphaFoldDB" id="A0A409VRD8"/>
<dbReference type="InterPro" id="IPR037830">
    <property type="entry name" value="ZZZ3"/>
</dbReference>
<gene>
    <name evidence="4" type="ORF">CVT26_001708</name>
</gene>
<feature type="compositionally biased region" description="Basic and acidic residues" evidence="1">
    <location>
        <begin position="352"/>
        <end position="361"/>
    </location>
</feature>
<dbReference type="SMART" id="SM00717">
    <property type="entry name" value="SANT"/>
    <property type="match status" value="1"/>
</dbReference>
<dbReference type="EMBL" id="NHYE01005587">
    <property type="protein sequence ID" value="PPQ68793.1"/>
    <property type="molecule type" value="Genomic_DNA"/>
</dbReference>
<dbReference type="InterPro" id="IPR009057">
    <property type="entry name" value="Homeodomain-like_sf"/>
</dbReference>
<dbReference type="SUPFAM" id="SSF46689">
    <property type="entry name" value="Homeodomain-like"/>
    <property type="match status" value="1"/>
</dbReference>